<evidence type="ECO:0000313" key="4">
    <source>
        <dbReference type="Proteomes" id="UP000822476"/>
    </source>
</evidence>
<feature type="compositionally biased region" description="Low complexity" evidence="1">
    <location>
        <begin position="703"/>
        <end position="712"/>
    </location>
</feature>
<feature type="compositionally biased region" description="Low complexity" evidence="1">
    <location>
        <begin position="719"/>
        <end position="731"/>
    </location>
</feature>
<dbReference type="OrthoDB" id="2141925at2759"/>
<dbReference type="Proteomes" id="UP000822476">
    <property type="component" value="Unassembled WGS sequence"/>
</dbReference>
<dbReference type="InterPro" id="IPR038499">
    <property type="entry name" value="BRO1_sf"/>
</dbReference>
<reference evidence="3" key="1">
    <citation type="submission" date="2019-07" db="EMBL/GenBank/DDBJ databases">
        <title>Annotation for the trematode Paragonimus miyazaki's.</title>
        <authorList>
            <person name="Choi Y.-J."/>
        </authorList>
    </citation>
    <scope>NUCLEOTIDE SEQUENCE</scope>
    <source>
        <strain evidence="3">Japan</strain>
    </source>
</reference>
<dbReference type="SMART" id="SM01041">
    <property type="entry name" value="BRO1"/>
    <property type="match status" value="1"/>
</dbReference>
<accession>A0A8S9YN01</accession>
<dbReference type="PROSITE" id="PS51180">
    <property type="entry name" value="BRO1"/>
    <property type="match status" value="1"/>
</dbReference>
<keyword evidence="4" id="KW-1185">Reference proteome</keyword>
<feature type="domain" description="BRO1" evidence="2">
    <location>
        <begin position="5"/>
        <end position="339"/>
    </location>
</feature>
<organism evidence="3 4">
    <name type="scientific">Paragonimus skrjabini miyazakii</name>
    <dbReference type="NCBI Taxonomy" id="59628"/>
    <lineage>
        <taxon>Eukaryota</taxon>
        <taxon>Metazoa</taxon>
        <taxon>Spiralia</taxon>
        <taxon>Lophotrochozoa</taxon>
        <taxon>Platyhelminthes</taxon>
        <taxon>Trematoda</taxon>
        <taxon>Digenea</taxon>
        <taxon>Plagiorchiida</taxon>
        <taxon>Troglotremata</taxon>
        <taxon>Troglotrematidae</taxon>
        <taxon>Paragonimus</taxon>
    </lineage>
</organism>
<sequence length="829" mass="91745">MDSRIFVSVPCRSSSDVDLKKPIRRFIEKTYGSSMCDSVSPALDTLQELRKTALQRLRDKTLSAAKQVATYHDTLLALESRVSMTETEARVDWKWTDICGKSKKLSIHSQIAESCDVKDPDKLKQAVISLKLASGAFDFLASNSHMFGHSGGSVTVDIMSAYSAVMYAQAEECVLLKAEQGNMPSQLVAKVASKTRECFEDGLKKCNISSVKPSIPKDWFSNLSAKVQLYGALSQYYQSKACADSKAFGERVARLAAAYDLMKATPRSGNIFGRQNILEQIKRERESAMKDNDFIYHEHIPTTKELTPVPSEGTLGKTELQLPLLKGEVKDIFTQLVPLSVLEVKNHAQVVHRSLVIAETHRLREATNALNAVMVSLNLPAAVQLNSNGELDSGLLTNAAKIRQQGGVERLREHVYSLPHSAERNREILHQQQTTLDDEEKTDDNLRAQFGERWTRQPSRKLNEQWRNDIQKMCNFLVETEKTDKMLASRFEEHAALFELLSKSDDEILATLRSTHDSSASLSGSESGRQALAQLCSQVESLKADRNSLTEQFDALKLPETVVSKLTEFINKNGEVSEQNMLDILNVELEGSRECVRASEKRQEELLAEIQTKYEECFGHRASDDTGSLATRLNAAVDAFFALDKDVKEGMKFYAELTERCLKVQEKIDDFCLARTTEKTEHMADITSSLGRVTIAEGPAAPPVSSTATTTPNRPPPTYAQQPTPTATAPAPAAPPVGVSTMQPPFAQPGVGWAQPAYAYGSPYPAYAPQMPPTYPGYGMPMYGYYPGFAPMPSAQMPPLPNFQPMMPGQQVSYMPGQPPAAPNQQNLR</sequence>
<dbReference type="GO" id="GO:0005768">
    <property type="term" value="C:endosome"/>
    <property type="evidence" value="ECO:0007669"/>
    <property type="project" value="TreeGrafter"/>
</dbReference>
<feature type="region of interest" description="Disordered" evidence="1">
    <location>
        <begin position="697"/>
        <end position="741"/>
    </location>
</feature>
<dbReference type="InterPro" id="IPR004328">
    <property type="entry name" value="BRO1_dom"/>
</dbReference>
<dbReference type="PANTHER" id="PTHR23030">
    <property type="entry name" value="PCD6 INTERACTING PROTEIN-RELATED"/>
    <property type="match status" value="1"/>
</dbReference>
<evidence type="ECO:0000313" key="3">
    <source>
        <dbReference type="EMBL" id="KAF7256144.1"/>
    </source>
</evidence>
<evidence type="ECO:0000259" key="2">
    <source>
        <dbReference type="PROSITE" id="PS51180"/>
    </source>
</evidence>
<dbReference type="PANTHER" id="PTHR23030:SF39">
    <property type="entry name" value="PROGRAMMED CELL DEATH 6-INTERACTING PROTEIN"/>
    <property type="match status" value="1"/>
</dbReference>
<dbReference type="AlphaFoldDB" id="A0A8S9YN01"/>
<dbReference type="InterPro" id="IPR025304">
    <property type="entry name" value="ALIX_V_dom"/>
</dbReference>
<dbReference type="Gene3D" id="1.25.40.280">
    <property type="entry name" value="alix/aip1 like domains"/>
    <property type="match status" value="1"/>
</dbReference>
<evidence type="ECO:0000256" key="1">
    <source>
        <dbReference type="SAM" id="MobiDB-lite"/>
    </source>
</evidence>
<dbReference type="Gene3D" id="1.20.120.560">
    <property type="entry name" value="alix/aip1 in complex with the ypdl late domain"/>
    <property type="match status" value="1"/>
</dbReference>
<feature type="region of interest" description="Disordered" evidence="1">
    <location>
        <begin position="809"/>
        <end position="829"/>
    </location>
</feature>
<dbReference type="GO" id="GO:0043328">
    <property type="term" value="P:protein transport to vacuole involved in ubiquitin-dependent protein catabolic process via the multivesicular body sorting pathway"/>
    <property type="evidence" value="ECO:0007669"/>
    <property type="project" value="TreeGrafter"/>
</dbReference>
<dbReference type="Gene3D" id="1.20.140.50">
    <property type="entry name" value="alix/aip1 like domains"/>
    <property type="match status" value="1"/>
</dbReference>
<protein>
    <recommendedName>
        <fullName evidence="2">BRO1 domain-containing protein</fullName>
    </recommendedName>
</protein>
<proteinExistence type="predicted"/>
<dbReference type="EMBL" id="JTDE01003355">
    <property type="protein sequence ID" value="KAF7256144.1"/>
    <property type="molecule type" value="Genomic_DNA"/>
</dbReference>
<name>A0A8S9YN01_9TREM</name>
<dbReference type="Pfam" id="PF13949">
    <property type="entry name" value="ALIX_LYPXL_bnd"/>
    <property type="match status" value="1"/>
</dbReference>
<comment type="caution">
    <text evidence="3">The sequence shown here is derived from an EMBL/GenBank/DDBJ whole genome shotgun (WGS) entry which is preliminary data.</text>
</comment>
<gene>
    <name evidence="3" type="ORF">EG68_06962</name>
</gene>
<dbReference type="Pfam" id="PF03097">
    <property type="entry name" value="BRO1"/>
    <property type="match status" value="1"/>
</dbReference>